<keyword evidence="3" id="KW-1185">Reference proteome</keyword>
<organism evidence="2 3">
    <name type="scientific">Dokdonia donghaensis DSW-1</name>
    <dbReference type="NCBI Taxonomy" id="1300343"/>
    <lineage>
        <taxon>Bacteria</taxon>
        <taxon>Pseudomonadati</taxon>
        <taxon>Bacteroidota</taxon>
        <taxon>Flavobacteriia</taxon>
        <taxon>Flavobacteriales</taxon>
        <taxon>Flavobacteriaceae</taxon>
        <taxon>Dokdonia</taxon>
    </lineage>
</organism>
<proteinExistence type="predicted"/>
<dbReference type="Pfam" id="PF09912">
    <property type="entry name" value="DUF2141"/>
    <property type="match status" value="1"/>
</dbReference>
<evidence type="ECO:0000313" key="2">
    <source>
        <dbReference type="EMBL" id="KGO06030.1"/>
    </source>
</evidence>
<evidence type="ECO:0000256" key="1">
    <source>
        <dbReference type="SAM" id="SignalP"/>
    </source>
</evidence>
<feature type="chain" id="PRO_5001987415" description="DUF2141 domain-containing protein" evidence="1">
    <location>
        <begin position="19"/>
        <end position="138"/>
    </location>
</feature>
<comment type="caution">
    <text evidence="2">The sequence shown here is derived from an EMBL/GenBank/DDBJ whole genome shotgun (WGS) entry which is preliminary data.</text>
</comment>
<dbReference type="OrthoDB" id="9788332at2"/>
<name>A0A0A2H022_9FLAO</name>
<sequence>MRTIIFLLLAAVSSFSFGQEASGVTVTVTIPNLTNNDGAASASLYTEGTFMKAAPLDTQSATPENNTVTLVFENVKPGEYGIITLHDMNGNNRMDFEANGMPKEDYGISGSGAGFGPPTWNDAKFTVASDDLKLEIKM</sequence>
<feature type="signal peptide" evidence="1">
    <location>
        <begin position="1"/>
        <end position="18"/>
    </location>
</feature>
<dbReference type="RefSeq" id="WP_035325045.1">
    <property type="nucleotide sequence ID" value="NZ_CP015125.1"/>
</dbReference>
<evidence type="ECO:0008006" key="4">
    <source>
        <dbReference type="Google" id="ProtNLM"/>
    </source>
</evidence>
<dbReference type="InterPro" id="IPR018673">
    <property type="entry name" value="DUF2141"/>
</dbReference>
<accession>A0A0A2H022</accession>
<dbReference type="Proteomes" id="UP000030140">
    <property type="component" value="Unassembled WGS sequence"/>
</dbReference>
<keyword evidence="1" id="KW-0732">Signal</keyword>
<gene>
    <name evidence="2" type="ORF">NV36_03685</name>
</gene>
<evidence type="ECO:0000313" key="3">
    <source>
        <dbReference type="Proteomes" id="UP000030140"/>
    </source>
</evidence>
<reference evidence="2 3" key="1">
    <citation type="submission" date="2014-10" db="EMBL/GenBank/DDBJ databases">
        <title>Draft genome sequence of the proteorhodopsin-containing marine bacterium Dokdonia donghaensis.</title>
        <authorList>
            <person name="Gomez-Consarnau L."/>
            <person name="Gonzalez J.M."/>
            <person name="Riedel T."/>
            <person name="Jaenicke S."/>
            <person name="Wagner-Doebler I."/>
            <person name="Fuhrman J.A."/>
        </authorList>
    </citation>
    <scope>NUCLEOTIDE SEQUENCE [LARGE SCALE GENOMIC DNA]</scope>
    <source>
        <strain evidence="2 3">DSW-1</strain>
    </source>
</reference>
<dbReference type="AlphaFoldDB" id="A0A0A2H022"/>
<dbReference type="KEGG" id="ddo:I597_1790"/>
<protein>
    <recommendedName>
        <fullName evidence="4">DUF2141 domain-containing protein</fullName>
    </recommendedName>
</protein>
<dbReference type="EMBL" id="JSAQ01000001">
    <property type="protein sequence ID" value="KGO06030.1"/>
    <property type="molecule type" value="Genomic_DNA"/>
</dbReference>
<dbReference type="PATRIC" id="fig|1300343.5.peg.1801"/>